<reference evidence="3 4" key="1">
    <citation type="submission" date="2024-10" db="EMBL/GenBank/DDBJ databases">
        <title>The Natural Products Discovery Center: Release of the First 8490 Sequenced Strains for Exploring Actinobacteria Biosynthetic Diversity.</title>
        <authorList>
            <person name="Kalkreuter E."/>
            <person name="Kautsar S.A."/>
            <person name="Yang D."/>
            <person name="Bader C.D."/>
            <person name="Teijaro C.N."/>
            <person name="Fluegel L."/>
            <person name="Davis C.M."/>
            <person name="Simpson J.R."/>
            <person name="Lauterbach L."/>
            <person name="Steele A.D."/>
            <person name="Gui C."/>
            <person name="Meng S."/>
            <person name="Li G."/>
            <person name="Viehrig K."/>
            <person name="Ye F."/>
            <person name="Su P."/>
            <person name="Kiefer A.F."/>
            <person name="Nichols A."/>
            <person name="Cepeda A.J."/>
            <person name="Yan W."/>
            <person name="Fan B."/>
            <person name="Jiang Y."/>
            <person name="Adhikari A."/>
            <person name="Zheng C.-J."/>
            <person name="Schuster L."/>
            <person name="Cowan T.M."/>
            <person name="Smanski M.J."/>
            <person name="Chevrette M.G."/>
            <person name="De Carvalho L.P.S."/>
            <person name="Shen B."/>
        </authorList>
    </citation>
    <scope>NUCLEOTIDE SEQUENCE [LARGE SCALE GENOMIC DNA]</scope>
    <source>
        <strain evidence="3 4">NPDC002173</strain>
    </source>
</reference>
<keyword evidence="4" id="KW-1185">Reference proteome</keyword>
<sequence length="398" mass="45016">MPVPRARQITLSAAERRRLKQLAYSHTAPYQQVIRVRIVLDAAHGYSNAKISRRRKVTVDTVRLWRGRFAGEGMKGLADRPRSGRPPKFTPVQIAEIKALACQLPAETGVPLSRWSCPDLAAETVARGIAPAISASTVRRILATDAIKPWQYQSWIFIRDPDFAAKAGRVLNLYARIWDGAALDDDEYVISADEKTSIQARCRCHPTLPPGKSRMMRVNHDYKRGGALAYLAAYDVHRAHVMGRCSPKTGIVPFTELVDQVMTAEPYASAKRVFWIVDNGSSHRGKAAADRLATRYPNAVMVHTPVHGSWINQIEIFFSIVQRKVVSPNDFTSLDQVEDRLIAFERRYNETARPFRWKFTPADLEDLLARIERHEQKEFDSQQHDHCEQQPDVLDVAA</sequence>
<organism evidence="3 4">
    <name type="scientific">Microtetraspora malaysiensis</name>
    <dbReference type="NCBI Taxonomy" id="161358"/>
    <lineage>
        <taxon>Bacteria</taxon>
        <taxon>Bacillati</taxon>
        <taxon>Actinomycetota</taxon>
        <taxon>Actinomycetes</taxon>
        <taxon>Streptosporangiales</taxon>
        <taxon>Streptosporangiaceae</taxon>
        <taxon>Microtetraspora</taxon>
    </lineage>
</organism>
<dbReference type="SUPFAM" id="SSF46689">
    <property type="entry name" value="Homeodomain-like"/>
    <property type="match status" value="1"/>
</dbReference>
<gene>
    <name evidence="3" type="ORF">ACFYXI_43380</name>
</gene>
<proteinExistence type="predicted"/>
<dbReference type="Proteomes" id="UP001602013">
    <property type="component" value="Unassembled WGS sequence"/>
</dbReference>
<feature type="region of interest" description="Disordered" evidence="1">
    <location>
        <begin position="378"/>
        <end position="398"/>
    </location>
</feature>
<feature type="compositionally biased region" description="Basic and acidic residues" evidence="1">
    <location>
        <begin position="378"/>
        <end position="389"/>
    </location>
</feature>
<dbReference type="Pfam" id="PF13358">
    <property type="entry name" value="DDE_3"/>
    <property type="match status" value="1"/>
</dbReference>
<name>A0ABW6T7H7_9ACTN</name>
<dbReference type="InterPro" id="IPR009057">
    <property type="entry name" value="Homeodomain-like_sf"/>
</dbReference>
<evidence type="ECO:0000256" key="1">
    <source>
        <dbReference type="SAM" id="MobiDB-lite"/>
    </source>
</evidence>
<comment type="caution">
    <text evidence="3">The sequence shown here is derived from an EMBL/GenBank/DDBJ whole genome shotgun (WGS) entry which is preliminary data.</text>
</comment>
<dbReference type="InterPro" id="IPR038717">
    <property type="entry name" value="Tc1-like_DDE_dom"/>
</dbReference>
<evidence type="ECO:0000313" key="3">
    <source>
        <dbReference type="EMBL" id="MFF3672332.1"/>
    </source>
</evidence>
<evidence type="ECO:0000259" key="2">
    <source>
        <dbReference type="Pfam" id="PF13358"/>
    </source>
</evidence>
<dbReference type="NCBIfam" id="NF033545">
    <property type="entry name" value="transpos_IS630"/>
    <property type="match status" value="1"/>
</dbReference>
<evidence type="ECO:0000313" key="4">
    <source>
        <dbReference type="Proteomes" id="UP001602013"/>
    </source>
</evidence>
<dbReference type="RefSeq" id="WP_387418498.1">
    <property type="nucleotide sequence ID" value="NZ_JBIASD010000097.1"/>
</dbReference>
<dbReference type="Pfam" id="PF13565">
    <property type="entry name" value="HTH_32"/>
    <property type="match status" value="1"/>
</dbReference>
<protein>
    <submittedName>
        <fullName evidence="3">IS630 family transposase</fullName>
    </submittedName>
</protein>
<dbReference type="EMBL" id="JBIASD010000097">
    <property type="protein sequence ID" value="MFF3672332.1"/>
    <property type="molecule type" value="Genomic_DNA"/>
</dbReference>
<feature type="domain" description="Tc1-like transposase DDE" evidence="2">
    <location>
        <begin position="191"/>
        <end position="337"/>
    </location>
</feature>
<dbReference type="InterPro" id="IPR047655">
    <property type="entry name" value="Transpos_IS630-like"/>
</dbReference>
<accession>A0ABW6T7H7</accession>